<dbReference type="PANTHER" id="PTHR43421">
    <property type="entry name" value="METALLOPROTEASE PMBA"/>
    <property type="match status" value="1"/>
</dbReference>
<accession>A0A5J4PQ08</accession>
<feature type="domain" description="Metalloprotease TldD/E N-terminal" evidence="1">
    <location>
        <begin position="29"/>
        <end position="86"/>
    </location>
</feature>
<reference evidence="4" key="1">
    <citation type="submission" date="2019-03" db="EMBL/GenBank/DDBJ databases">
        <title>Single cell metagenomics reveals metabolic interactions within the superorganism composed of flagellate Streblomastix strix and complex community of Bacteroidetes bacteria on its surface.</title>
        <authorList>
            <person name="Treitli S.C."/>
            <person name="Kolisko M."/>
            <person name="Husnik F."/>
            <person name="Keeling P."/>
            <person name="Hampl V."/>
        </authorList>
    </citation>
    <scope>NUCLEOTIDE SEQUENCE</scope>
    <source>
        <strain evidence="4">STM</strain>
    </source>
</reference>
<keyword evidence="4" id="KW-0645">Protease</keyword>
<dbReference type="PANTHER" id="PTHR43421:SF1">
    <property type="entry name" value="METALLOPROTEASE PMBA"/>
    <property type="match status" value="1"/>
</dbReference>
<dbReference type="InterPro" id="IPR045569">
    <property type="entry name" value="Metalloprtase-TldD/E_C"/>
</dbReference>
<feature type="domain" description="Metalloprotease TldD/E C-terminal" evidence="2">
    <location>
        <begin position="232"/>
        <end position="367"/>
    </location>
</feature>
<dbReference type="GO" id="GO:0008237">
    <property type="term" value="F:metallopeptidase activity"/>
    <property type="evidence" value="ECO:0007669"/>
    <property type="project" value="UniProtKB-KW"/>
</dbReference>
<dbReference type="InterPro" id="IPR047657">
    <property type="entry name" value="PmbA"/>
</dbReference>
<protein>
    <submittedName>
        <fullName evidence="4">Metalloprotease PmbA</fullName>
        <ecNumber evidence="4">3.4.-.-</ecNumber>
    </submittedName>
</protein>
<dbReference type="EMBL" id="SNRY01006861">
    <property type="protein sequence ID" value="KAA6311615.1"/>
    <property type="molecule type" value="Genomic_DNA"/>
</dbReference>
<dbReference type="Pfam" id="PF19289">
    <property type="entry name" value="PmbA_TldD_3rd"/>
    <property type="match status" value="1"/>
</dbReference>
<dbReference type="GO" id="GO:0006508">
    <property type="term" value="P:proteolysis"/>
    <property type="evidence" value="ECO:0007669"/>
    <property type="project" value="UniProtKB-KW"/>
</dbReference>
<keyword evidence="4" id="KW-0378">Hydrolase</keyword>
<dbReference type="InterPro" id="IPR002510">
    <property type="entry name" value="Metalloprtase-TldD/E_N"/>
</dbReference>
<gene>
    <name evidence="4" type="ORF">EZS27_037292</name>
</gene>
<feature type="non-terminal residue" evidence="4">
    <location>
        <position position="367"/>
    </location>
</feature>
<comment type="caution">
    <text evidence="4">The sequence shown here is derived from an EMBL/GenBank/DDBJ whole genome shotgun (WGS) entry which is preliminary data.</text>
</comment>
<dbReference type="EC" id="3.4.-.-" evidence="4"/>
<keyword evidence="4" id="KW-0482">Metalloprotease</keyword>
<feature type="domain" description="Metalloprotease TldD/E central" evidence="3">
    <location>
        <begin position="122"/>
        <end position="221"/>
    </location>
</feature>
<dbReference type="GO" id="GO:0005829">
    <property type="term" value="C:cytosol"/>
    <property type="evidence" value="ECO:0007669"/>
    <property type="project" value="TreeGrafter"/>
</dbReference>
<evidence type="ECO:0000259" key="2">
    <source>
        <dbReference type="Pfam" id="PF19289"/>
    </source>
</evidence>
<sequence length="367" mass="40494">MIADSNKKLAQQAMDFALKNGCQAARVTLYSGSNTSFEWRDGKIDKLQQASENELSISLYVNGRYGNYSTNRLEKREVESFIRNGIDATNYLVADEARTLPDPERYYKGGKPDLQLFDVTIAAMPPDDKVALAKTAGDEALGKDNRIVSVQSSYDDGMAFHYFLTSNGFEGETGKSWCSLSVSISIKGEGDARPSDYWYDSSLYFDQLIKEGIGKKALERVFCKLGQRKVHSGKYVMVVDSINSNRLLSPMLSVLSGSALQQKNSFLLDKLNQKIGSDKFTLTDDPHLPQAFGARYFDQEGVATEHRSIFENGVLKTYFIDTYHAKKMNVPPTIGSPSILTLQTGTKALEGLIAGVSKGILVTGFNG</sequence>
<dbReference type="InterPro" id="IPR045570">
    <property type="entry name" value="Metalloprtase-TldD/E_cen_dom"/>
</dbReference>
<evidence type="ECO:0000259" key="3">
    <source>
        <dbReference type="Pfam" id="PF19290"/>
    </source>
</evidence>
<dbReference type="Pfam" id="PF19290">
    <property type="entry name" value="PmbA_TldD_2nd"/>
    <property type="match status" value="1"/>
</dbReference>
<dbReference type="InterPro" id="IPR036059">
    <property type="entry name" value="TldD/PmbA_sf"/>
</dbReference>
<organism evidence="4">
    <name type="scientific">termite gut metagenome</name>
    <dbReference type="NCBI Taxonomy" id="433724"/>
    <lineage>
        <taxon>unclassified sequences</taxon>
        <taxon>metagenomes</taxon>
        <taxon>organismal metagenomes</taxon>
    </lineage>
</organism>
<dbReference type="Pfam" id="PF01523">
    <property type="entry name" value="PmbA_TldD_1st"/>
    <property type="match status" value="1"/>
</dbReference>
<evidence type="ECO:0000259" key="1">
    <source>
        <dbReference type="Pfam" id="PF01523"/>
    </source>
</evidence>
<name>A0A5J4PQ08_9ZZZZ</name>
<dbReference type="SUPFAM" id="SSF111283">
    <property type="entry name" value="Putative modulator of DNA gyrase, PmbA/TldD"/>
    <property type="match status" value="1"/>
</dbReference>
<dbReference type="InterPro" id="IPR035068">
    <property type="entry name" value="TldD/PmbA_N"/>
</dbReference>
<proteinExistence type="predicted"/>
<evidence type="ECO:0000313" key="4">
    <source>
        <dbReference type="EMBL" id="KAA6311615.1"/>
    </source>
</evidence>
<dbReference type="Gene3D" id="3.30.2290.10">
    <property type="entry name" value="PmbA/TldD superfamily"/>
    <property type="match status" value="1"/>
</dbReference>
<dbReference type="AlphaFoldDB" id="A0A5J4PQ08"/>